<proteinExistence type="predicted"/>
<dbReference type="RefSeq" id="WP_057873692.1">
    <property type="nucleotide sequence ID" value="NZ_AYYI01000027.1"/>
</dbReference>
<dbReference type="STRING" id="1423796.FC24_GL001060"/>
<protein>
    <recommendedName>
        <fullName evidence="1">MIP18 family-like domain-containing protein</fullName>
    </recommendedName>
</protein>
<dbReference type="PATRIC" id="fig|1423796.3.peg.1084"/>
<dbReference type="EMBL" id="AYYI01000027">
    <property type="protein sequence ID" value="KRM98721.1"/>
    <property type="molecule type" value="Genomic_DNA"/>
</dbReference>
<organism evidence="2 3">
    <name type="scientific">Loigolactobacillus rennini DSM 20253</name>
    <dbReference type="NCBI Taxonomy" id="1423796"/>
    <lineage>
        <taxon>Bacteria</taxon>
        <taxon>Bacillati</taxon>
        <taxon>Bacillota</taxon>
        <taxon>Bacilli</taxon>
        <taxon>Lactobacillales</taxon>
        <taxon>Lactobacillaceae</taxon>
        <taxon>Loigolactobacillus</taxon>
    </lineage>
</organism>
<name>A0A0R2D4A8_9LACO</name>
<dbReference type="InterPro" id="IPR034904">
    <property type="entry name" value="FSCA_dom_sf"/>
</dbReference>
<dbReference type="PANTHER" id="PTHR42831:SF1">
    <property type="entry name" value="FE-S PROTEIN MATURATION AUXILIARY FACTOR YITW"/>
    <property type="match status" value="1"/>
</dbReference>
<dbReference type="InterPro" id="IPR002744">
    <property type="entry name" value="MIP18-like"/>
</dbReference>
<feature type="domain" description="MIP18 family-like" evidence="1">
    <location>
        <begin position="24"/>
        <end position="97"/>
    </location>
</feature>
<comment type="caution">
    <text evidence="2">The sequence shown here is derived from an EMBL/GenBank/DDBJ whole genome shotgun (WGS) entry which is preliminary data.</text>
</comment>
<evidence type="ECO:0000313" key="3">
    <source>
        <dbReference type="Proteomes" id="UP000051638"/>
    </source>
</evidence>
<sequence>MSEEEKNNAQTEDTADTKEAEAVKDKILTALETVIDPELGIDIVNLGLIYGIDLNEEGLCHIKMTLTIMGCPLSDLLNEQINEALSEVPEVKDVDVELVWYPAWSVDKMSRYARIALGIR</sequence>
<dbReference type="OrthoDB" id="9805360at2"/>
<dbReference type="Pfam" id="PF01883">
    <property type="entry name" value="FeS_assembly_P"/>
    <property type="match status" value="1"/>
</dbReference>
<dbReference type="Gene3D" id="3.30.300.130">
    <property type="entry name" value="Fe-S cluster assembly (FSCA)"/>
    <property type="match status" value="1"/>
</dbReference>
<dbReference type="Proteomes" id="UP000051638">
    <property type="component" value="Unassembled WGS sequence"/>
</dbReference>
<dbReference type="AlphaFoldDB" id="A0A0R2D4A8"/>
<evidence type="ECO:0000313" key="2">
    <source>
        <dbReference type="EMBL" id="KRM98721.1"/>
    </source>
</evidence>
<dbReference type="SUPFAM" id="SSF117916">
    <property type="entry name" value="Fe-S cluster assembly (FSCA) domain-like"/>
    <property type="match status" value="1"/>
</dbReference>
<dbReference type="PANTHER" id="PTHR42831">
    <property type="entry name" value="FE-S PROTEIN MATURATION AUXILIARY FACTOR YITW"/>
    <property type="match status" value="1"/>
</dbReference>
<reference evidence="2 3" key="1">
    <citation type="journal article" date="2015" name="Genome Announc.">
        <title>Expanding the biotechnology potential of lactobacilli through comparative genomics of 213 strains and associated genera.</title>
        <authorList>
            <person name="Sun Z."/>
            <person name="Harris H.M."/>
            <person name="McCann A."/>
            <person name="Guo C."/>
            <person name="Argimon S."/>
            <person name="Zhang W."/>
            <person name="Yang X."/>
            <person name="Jeffery I.B."/>
            <person name="Cooney J.C."/>
            <person name="Kagawa T.F."/>
            <person name="Liu W."/>
            <person name="Song Y."/>
            <person name="Salvetti E."/>
            <person name="Wrobel A."/>
            <person name="Rasinkangas P."/>
            <person name="Parkhill J."/>
            <person name="Rea M.C."/>
            <person name="O'Sullivan O."/>
            <person name="Ritari J."/>
            <person name="Douillard F.P."/>
            <person name="Paul Ross R."/>
            <person name="Yang R."/>
            <person name="Briner A.E."/>
            <person name="Felis G.E."/>
            <person name="de Vos W.M."/>
            <person name="Barrangou R."/>
            <person name="Klaenhammer T.R."/>
            <person name="Caufield P.W."/>
            <person name="Cui Y."/>
            <person name="Zhang H."/>
            <person name="O'Toole P.W."/>
        </authorList>
    </citation>
    <scope>NUCLEOTIDE SEQUENCE [LARGE SCALE GENOMIC DNA]</scope>
    <source>
        <strain evidence="2 3">DSM 20253</strain>
    </source>
</reference>
<accession>A0A0R2D4A8</accession>
<keyword evidence="3" id="KW-1185">Reference proteome</keyword>
<evidence type="ECO:0000259" key="1">
    <source>
        <dbReference type="Pfam" id="PF01883"/>
    </source>
</evidence>
<gene>
    <name evidence="2" type="ORF">FC24_GL001060</name>
</gene>
<dbReference type="InterPro" id="IPR052339">
    <property type="entry name" value="Fe-S_Maturation_MIP18"/>
</dbReference>